<sequence>MARPRQFDREAAVMVAMNEFWQKGYSGVSVKSLCERLSITRSSFYNSFESLDALFEESMNLYLSHNPMQQLQDEDIPANEAIRNCFRVLCRLRAKDKLHRGCLIINTLNEGSAMPKATAQALESKIDNAIHALEAAVERAKKEKLIDRKQNSRALALCLQSLATGINTLSTQVHDEAELWGIADTTLSGLGF</sequence>
<feature type="domain" description="HTH tetR-type" evidence="5">
    <location>
        <begin position="6"/>
        <end position="66"/>
    </location>
</feature>
<organism evidence="6 7">
    <name type="scientific">Pseudoteredinibacter isoporae</name>
    <dbReference type="NCBI Taxonomy" id="570281"/>
    <lineage>
        <taxon>Bacteria</taxon>
        <taxon>Pseudomonadati</taxon>
        <taxon>Pseudomonadota</taxon>
        <taxon>Gammaproteobacteria</taxon>
        <taxon>Cellvibrionales</taxon>
        <taxon>Cellvibrionaceae</taxon>
        <taxon>Pseudoteredinibacter</taxon>
    </lineage>
</organism>
<keyword evidence="2 4" id="KW-0238">DNA-binding</keyword>
<keyword evidence="1" id="KW-0805">Transcription regulation</keyword>
<evidence type="ECO:0000313" key="6">
    <source>
        <dbReference type="EMBL" id="MBB6523338.1"/>
    </source>
</evidence>
<dbReference type="Proteomes" id="UP000528457">
    <property type="component" value="Unassembled WGS sequence"/>
</dbReference>
<dbReference type="GO" id="GO:0003677">
    <property type="term" value="F:DNA binding"/>
    <property type="evidence" value="ECO:0007669"/>
    <property type="project" value="UniProtKB-UniRule"/>
</dbReference>
<accession>A0A7X0MXC6</accession>
<comment type="caution">
    <text evidence="6">The sequence shown here is derived from an EMBL/GenBank/DDBJ whole genome shotgun (WGS) entry which is preliminary data.</text>
</comment>
<dbReference type="Gene3D" id="1.10.10.60">
    <property type="entry name" value="Homeodomain-like"/>
    <property type="match status" value="1"/>
</dbReference>
<evidence type="ECO:0000256" key="3">
    <source>
        <dbReference type="ARBA" id="ARBA00023163"/>
    </source>
</evidence>
<evidence type="ECO:0000313" key="7">
    <source>
        <dbReference type="Proteomes" id="UP000528457"/>
    </source>
</evidence>
<evidence type="ECO:0000256" key="2">
    <source>
        <dbReference type="ARBA" id="ARBA00023125"/>
    </source>
</evidence>
<dbReference type="InterPro" id="IPR011075">
    <property type="entry name" value="TetR_C"/>
</dbReference>
<evidence type="ECO:0000256" key="4">
    <source>
        <dbReference type="PROSITE-ProRule" id="PRU00335"/>
    </source>
</evidence>
<dbReference type="InterPro" id="IPR009057">
    <property type="entry name" value="Homeodomain-like_sf"/>
</dbReference>
<evidence type="ECO:0000259" key="5">
    <source>
        <dbReference type="PROSITE" id="PS50977"/>
    </source>
</evidence>
<feature type="DNA-binding region" description="H-T-H motif" evidence="4">
    <location>
        <begin position="29"/>
        <end position="48"/>
    </location>
</feature>
<dbReference type="Pfam" id="PF16925">
    <property type="entry name" value="TetR_C_13"/>
    <property type="match status" value="1"/>
</dbReference>
<dbReference type="PANTHER" id="PTHR47506:SF1">
    <property type="entry name" value="HTH-TYPE TRANSCRIPTIONAL REGULATOR YJDC"/>
    <property type="match status" value="1"/>
</dbReference>
<dbReference type="InterPro" id="IPR001647">
    <property type="entry name" value="HTH_TetR"/>
</dbReference>
<dbReference type="SUPFAM" id="SSF46689">
    <property type="entry name" value="Homeodomain-like"/>
    <property type="match status" value="1"/>
</dbReference>
<keyword evidence="7" id="KW-1185">Reference proteome</keyword>
<dbReference type="Gene3D" id="1.10.357.10">
    <property type="entry name" value="Tetracycline Repressor, domain 2"/>
    <property type="match status" value="1"/>
</dbReference>
<dbReference type="Pfam" id="PF00440">
    <property type="entry name" value="TetR_N"/>
    <property type="match status" value="1"/>
</dbReference>
<dbReference type="RefSeq" id="WP_166848159.1">
    <property type="nucleotide sequence ID" value="NZ_JAAONY010000003.1"/>
</dbReference>
<protein>
    <submittedName>
        <fullName evidence="6">TetR/AcrR family transcriptional repressor of nem operon</fullName>
    </submittedName>
</protein>
<proteinExistence type="predicted"/>
<name>A0A7X0MXC6_9GAMM</name>
<dbReference type="InterPro" id="IPR036271">
    <property type="entry name" value="Tet_transcr_reg_TetR-rel_C_sf"/>
</dbReference>
<dbReference type="EMBL" id="JACHHT010000003">
    <property type="protein sequence ID" value="MBB6523338.1"/>
    <property type="molecule type" value="Genomic_DNA"/>
</dbReference>
<dbReference type="PROSITE" id="PS50977">
    <property type="entry name" value="HTH_TETR_2"/>
    <property type="match status" value="1"/>
</dbReference>
<keyword evidence="3" id="KW-0804">Transcription</keyword>
<reference evidence="6 7" key="1">
    <citation type="submission" date="2020-08" db="EMBL/GenBank/DDBJ databases">
        <title>Genomic Encyclopedia of Type Strains, Phase IV (KMG-IV): sequencing the most valuable type-strain genomes for metagenomic binning, comparative biology and taxonomic classification.</title>
        <authorList>
            <person name="Goeker M."/>
        </authorList>
    </citation>
    <scope>NUCLEOTIDE SEQUENCE [LARGE SCALE GENOMIC DNA]</scope>
    <source>
        <strain evidence="6 7">DSM 22368</strain>
    </source>
</reference>
<evidence type="ECO:0000256" key="1">
    <source>
        <dbReference type="ARBA" id="ARBA00023015"/>
    </source>
</evidence>
<dbReference type="PANTHER" id="PTHR47506">
    <property type="entry name" value="TRANSCRIPTIONAL REGULATORY PROTEIN"/>
    <property type="match status" value="1"/>
</dbReference>
<dbReference type="InParanoid" id="A0A7X0MXC6"/>
<dbReference type="SUPFAM" id="SSF48498">
    <property type="entry name" value="Tetracyclin repressor-like, C-terminal domain"/>
    <property type="match status" value="1"/>
</dbReference>
<dbReference type="AlphaFoldDB" id="A0A7X0MXC6"/>
<gene>
    <name evidence="6" type="ORF">HNR48_003640</name>
</gene>